<feature type="domain" description="AAA+ ATPase" evidence="1">
    <location>
        <begin position="29"/>
        <end position="331"/>
    </location>
</feature>
<dbReference type="SUPFAM" id="SSF52540">
    <property type="entry name" value="P-loop containing nucleoside triphosphate hydrolases"/>
    <property type="match status" value="1"/>
</dbReference>
<gene>
    <name evidence="2" type="ORF">ALO47_00920</name>
</gene>
<reference evidence="2 3" key="1">
    <citation type="submission" date="2015-09" db="EMBL/GenBank/DDBJ databases">
        <title>Genome announcement of multiple Pseudomonas syringae strains.</title>
        <authorList>
            <person name="Thakur S."/>
            <person name="Wang P.W."/>
            <person name="Gong Y."/>
            <person name="Weir B.S."/>
            <person name="Guttman D.S."/>
        </authorList>
    </citation>
    <scope>NUCLEOTIDE SEQUENCE [LARGE SCALE GENOMIC DNA]</scope>
    <source>
        <strain evidence="2 3">ICMP3882</strain>
    </source>
</reference>
<dbReference type="RefSeq" id="WP_004881408.1">
    <property type="nucleotide sequence ID" value="NZ_LJRF01000121.1"/>
</dbReference>
<dbReference type="PANTHER" id="PTHR43581:SF2">
    <property type="entry name" value="EXCINUCLEASE ATPASE SUBUNIT"/>
    <property type="match status" value="1"/>
</dbReference>
<name>A0A0P9YGS5_PSESI</name>
<dbReference type="Pfam" id="PF13304">
    <property type="entry name" value="AAA_21"/>
    <property type="match status" value="1"/>
</dbReference>
<dbReference type="InterPro" id="IPR003593">
    <property type="entry name" value="AAA+_ATPase"/>
</dbReference>
<dbReference type="GO" id="GO:0005524">
    <property type="term" value="F:ATP binding"/>
    <property type="evidence" value="ECO:0007669"/>
    <property type="project" value="InterPro"/>
</dbReference>
<dbReference type="GO" id="GO:0016887">
    <property type="term" value="F:ATP hydrolysis activity"/>
    <property type="evidence" value="ECO:0007669"/>
    <property type="project" value="InterPro"/>
</dbReference>
<dbReference type="SMART" id="SM00382">
    <property type="entry name" value="AAA"/>
    <property type="match status" value="1"/>
</dbReference>
<dbReference type="Proteomes" id="UP000050554">
    <property type="component" value="Unassembled WGS sequence"/>
</dbReference>
<dbReference type="PANTHER" id="PTHR43581">
    <property type="entry name" value="ATP/GTP PHOSPHATASE"/>
    <property type="match status" value="1"/>
</dbReference>
<dbReference type="Gene3D" id="3.40.50.300">
    <property type="entry name" value="P-loop containing nucleotide triphosphate hydrolases"/>
    <property type="match status" value="1"/>
</dbReference>
<evidence type="ECO:0000313" key="2">
    <source>
        <dbReference type="EMBL" id="KPY46515.1"/>
    </source>
</evidence>
<dbReference type="EMBL" id="LJRF01000121">
    <property type="protein sequence ID" value="KPY46515.1"/>
    <property type="molecule type" value="Genomic_DNA"/>
</dbReference>
<dbReference type="AlphaFoldDB" id="A0A0P9YGS5"/>
<sequence>MKLRKVKWNKHPILGDLSLDFVNHDTGEPYNSILLAGENGTGKSTILEAISSFLSAGPYEHFDYIEYVVDDKIYKTQNTTDGNQHKPFFDIIDEGGGIQKIRHDRNNNSGLLDTETKDPRHYGCIYSKARSDYKTQKIKSTTTSELDKKKHDIDAEEDFTSLKQLIVDVVNQDNASYSEDNRALGDKPKSWDDFYQTSKLFRFKSAFDSFFDKMKYEKVDDIDGEKTILFSKSGKLIPVDSLSTGEKQVVFRGIFLLRNSNILDGAAIMIDEPELSMHPKWERKILSYYKGLFSLSGQQKAQLIFATHSDHVLKEALIDKVNSIVITLEENQNVITCRNIDAPSILPSITTAETTFLAFDVPSNDYHIELYGWLQDKENVGTIKACDNFIKNHQLYDASRHAKPSSHNTTTYEALSTYIRNAIHHPDSGNTFTESELRTSIKLLTEICR</sequence>
<comment type="caution">
    <text evidence="2">The sequence shown here is derived from an EMBL/GenBank/DDBJ whole genome shotgun (WGS) entry which is preliminary data.</text>
</comment>
<dbReference type="PATRIC" id="fig|55398.3.peg.1149"/>
<accession>A0A0P9YGS5</accession>
<dbReference type="InterPro" id="IPR003959">
    <property type="entry name" value="ATPase_AAA_core"/>
</dbReference>
<evidence type="ECO:0000259" key="1">
    <source>
        <dbReference type="SMART" id="SM00382"/>
    </source>
</evidence>
<organism evidence="2 3">
    <name type="scientific">Pseudomonas syringae pv. ribicola</name>
    <dbReference type="NCBI Taxonomy" id="55398"/>
    <lineage>
        <taxon>Bacteria</taxon>
        <taxon>Pseudomonadati</taxon>
        <taxon>Pseudomonadota</taxon>
        <taxon>Gammaproteobacteria</taxon>
        <taxon>Pseudomonadales</taxon>
        <taxon>Pseudomonadaceae</taxon>
        <taxon>Pseudomonas</taxon>
    </lineage>
</organism>
<dbReference type="InterPro" id="IPR051396">
    <property type="entry name" value="Bact_Antivir_Def_Nuclease"/>
</dbReference>
<dbReference type="InterPro" id="IPR027417">
    <property type="entry name" value="P-loop_NTPase"/>
</dbReference>
<proteinExistence type="predicted"/>
<evidence type="ECO:0000313" key="3">
    <source>
        <dbReference type="Proteomes" id="UP000050554"/>
    </source>
</evidence>
<protein>
    <recommendedName>
        <fullName evidence="1">AAA+ ATPase domain-containing protein</fullName>
    </recommendedName>
</protein>